<feature type="compositionally biased region" description="Basic and acidic residues" evidence="1">
    <location>
        <begin position="289"/>
        <end position="307"/>
    </location>
</feature>
<feature type="region of interest" description="Disordered" evidence="1">
    <location>
        <begin position="223"/>
        <end position="317"/>
    </location>
</feature>
<dbReference type="Proteomes" id="UP001447188">
    <property type="component" value="Unassembled WGS sequence"/>
</dbReference>
<sequence>MPPPHQQIAFLINESEIPTLPLLYRTNKITSNPKPLFAPNPAINAKIGLIRTDITKLHLPNGAIVNAANEALSPGGGVCGAIHSAAGDDLADECKMHRGCETGHAKITRAYQLLCKRIIHAVGPIYWLTKPNNSHARLLESCYSEVLRLCVSNKLTSVAFCALSTGIYGYPSYEAAESALKAVRTFLETEDGMDIKLVIFCNYERKDQDAYLDLMSVYFPPEPEEETAKGAENAETTEETETTGETEITEETETTEVAKSIEETEDDASPPKVEYPDGQRNVLPDPAAEDGKTKHTEPAVKSDKPDQKSAPFEDDELDDFVLIDVEGAEYLKVKSKKTLQ</sequence>
<dbReference type="InterPro" id="IPR002589">
    <property type="entry name" value="Macro_dom"/>
</dbReference>
<reference evidence="3 4" key="1">
    <citation type="submission" date="2024-02" db="EMBL/GenBank/DDBJ databases">
        <title>Discinaceae phylogenomics.</title>
        <authorList>
            <person name="Dirks A.C."/>
            <person name="James T.Y."/>
        </authorList>
    </citation>
    <scope>NUCLEOTIDE SEQUENCE [LARGE SCALE GENOMIC DNA]</scope>
    <source>
        <strain evidence="3 4">ACD0624</strain>
    </source>
</reference>
<proteinExistence type="predicted"/>
<dbReference type="SMART" id="SM00506">
    <property type="entry name" value="A1pp"/>
    <property type="match status" value="1"/>
</dbReference>
<dbReference type="Pfam" id="PF01661">
    <property type="entry name" value="Macro"/>
    <property type="match status" value="1"/>
</dbReference>
<name>A0ABR3GMU7_9PEZI</name>
<gene>
    <name evidence="3" type="ORF">Q9L58_003733</name>
</gene>
<feature type="domain" description="Macro" evidence="2">
    <location>
        <begin position="34"/>
        <end position="219"/>
    </location>
</feature>
<evidence type="ECO:0000256" key="1">
    <source>
        <dbReference type="SAM" id="MobiDB-lite"/>
    </source>
</evidence>
<dbReference type="SUPFAM" id="SSF52949">
    <property type="entry name" value="Macro domain-like"/>
    <property type="match status" value="1"/>
</dbReference>
<dbReference type="Gene3D" id="3.40.220.10">
    <property type="entry name" value="Leucine Aminopeptidase, subunit E, domain 1"/>
    <property type="match status" value="1"/>
</dbReference>
<dbReference type="PROSITE" id="PS51154">
    <property type="entry name" value="MACRO"/>
    <property type="match status" value="1"/>
</dbReference>
<organism evidence="3 4">
    <name type="scientific">Discina gigas</name>
    <dbReference type="NCBI Taxonomy" id="1032678"/>
    <lineage>
        <taxon>Eukaryota</taxon>
        <taxon>Fungi</taxon>
        <taxon>Dikarya</taxon>
        <taxon>Ascomycota</taxon>
        <taxon>Pezizomycotina</taxon>
        <taxon>Pezizomycetes</taxon>
        <taxon>Pezizales</taxon>
        <taxon>Discinaceae</taxon>
        <taxon>Discina</taxon>
    </lineage>
</organism>
<dbReference type="InterPro" id="IPR043472">
    <property type="entry name" value="Macro_dom-like"/>
</dbReference>
<evidence type="ECO:0000313" key="3">
    <source>
        <dbReference type="EMBL" id="KAL0637249.1"/>
    </source>
</evidence>
<keyword evidence="4" id="KW-1185">Reference proteome</keyword>
<feature type="compositionally biased region" description="Acidic residues" evidence="1">
    <location>
        <begin position="235"/>
        <end position="254"/>
    </location>
</feature>
<dbReference type="PANTHER" id="PTHR11106">
    <property type="entry name" value="GANGLIOSIDE INDUCED DIFFERENTIATION ASSOCIATED PROTEIN 2-RELATED"/>
    <property type="match status" value="1"/>
</dbReference>
<evidence type="ECO:0000313" key="4">
    <source>
        <dbReference type="Proteomes" id="UP001447188"/>
    </source>
</evidence>
<protein>
    <recommendedName>
        <fullName evidence="2">Macro domain-containing protein</fullName>
    </recommendedName>
</protein>
<dbReference type="CDD" id="cd02908">
    <property type="entry name" value="Macro_OAADPr_deacetylase"/>
    <property type="match status" value="1"/>
</dbReference>
<dbReference type="EMBL" id="JBBBZM010000037">
    <property type="protein sequence ID" value="KAL0637249.1"/>
    <property type="molecule type" value="Genomic_DNA"/>
</dbReference>
<evidence type="ECO:0000259" key="2">
    <source>
        <dbReference type="PROSITE" id="PS51154"/>
    </source>
</evidence>
<dbReference type="PANTHER" id="PTHR11106:SF27">
    <property type="entry name" value="MACRO DOMAIN-CONTAINING PROTEIN"/>
    <property type="match status" value="1"/>
</dbReference>
<accession>A0ABR3GMU7</accession>
<comment type="caution">
    <text evidence="3">The sequence shown here is derived from an EMBL/GenBank/DDBJ whole genome shotgun (WGS) entry which is preliminary data.</text>
</comment>